<dbReference type="InParanoid" id="A0A369K759"/>
<dbReference type="OrthoDB" id="30840at2759"/>
<dbReference type="SUPFAM" id="SSF51316">
    <property type="entry name" value="Mss4-like"/>
    <property type="match status" value="1"/>
</dbReference>
<dbReference type="PANTHER" id="PTHR10908:SF0">
    <property type="entry name" value="SEROTONIN N-ACETYLTRANSFERASE"/>
    <property type="match status" value="1"/>
</dbReference>
<dbReference type="InterPro" id="IPR011323">
    <property type="entry name" value="Mss4/transl-control_tumour"/>
</dbReference>
<dbReference type="AlphaFoldDB" id="A0A369K759"/>
<feature type="region of interest" description="Disordered" evidence="6">
    <location>
        <begin position="192"/>
        <end position="226"/>
    </location>
</feature>
<evidence type="ECO:0000313" key="9">
    <source>
        <dbReference type="Proteomes" id="UP000076154"/>
    </source>
</evidence>
<keyword evidence="4" id="KW-0653">Protein transport</keyword>
<protein>
    <submittedName>
        <fullName evidence="8">N-acetyltransferase C9.02c</fullName>
    </submittedName>
</protein>
<dbReference type="InterPro" id="IPR007515">
    <property type="entry name" value="Mss4"/>
</dbReference>
<evidence type="ECO:0000256" key="4">
    <source>
        <dbReference type="ARBA" id="ARBA00022927"/>
    </source>
</evidence>
<keyword evidence="5" id="KW-0012">Acyltransferase</keyword>
<dbReference type="Gene3D" id="3.40.630.30">
    <property type="match status" value="1"/>
</dbReference>
<dbReference type="EMBL" id="LUEZ02000023">
    <property type="protein sequence ID" value="RDB26716.1"/>
    <property type="molecule type" value="Genomic_DNA"/>
</dbReference>
<dbReference type="SUPFAM" id="SSF55729">
    <property type="entry name" value="Acyl-CoA N-acyltransferases (Nat)"/>
    <property type="match status" value="1"/>
</dbReference>
<dbReference type="PROSITE" id="PS51796">
    <property type="entry name" value="MSS4"/>
    <property type="match status" value="1"/>
</dbReference>
<keyword evidence="2" id="KW-0344">Guanine-nucleotide releasing factor</keyword>
<dbReference type="Pfam" id="PF04421">
    <property type="entry name" value="Mss4"/>
    <property type="match status" value="1"/>
</dbReference>
<dbReference type="GO" id="GO:0004059">
    <property type="term" value="F:aralkylamine N-acetyltransferase activity"/>
    <property type="evidence" value="ECO:0007669"/>
    <property type="project" value="TreeGrafter"/>
</dbReference>
<dbReference type="GO" id="GO:0005737">
    <property type="term" value="C:cytoplasm"/>
    <property type="evidence" value="ECO:0007669"/>
    <property type="project" value="TreeGrafter"/>
</dbReference>
<proteinExistence type="predicted"/>
<accession>A0A369K759</accession>
<feature type="domain" description="N-acetyltransferase" evidence="7">
    <location>
        <begin position="7"/>
        <end position="179"/>
    </location>
</feature>
<dbReference type="GO" id="GO:0007264">
    <property type="term" value="P:small GTPase-mediated signal transduction"/>
    <property type="evidence" value="ECO:0007669"/>
    <property type="project" value="InterPro"/>
</dbReference>
<keyword evidence="3" id="KW-0808">Transferase</keyword>
<dbReference type="InterPro" id="IPR000182">
    <property type="entry name" value="GNAT_dom"/>
</dbReference>
<dbReference type="InterPro" id="IPR011057">
    <property type="entry name" value="Mss4-like_sf"/>
</dbReference>
<gene>
    <name evidence="8" type="primary">SPAC9.02c</name>
    <name evidence="8" type="ORF">Hypma_005416</name>
</gene>
<dbReference type="Gene3D" id="2.170.150.10">
    <property type="entry name" value="Metal Binding Protein, Guanine Nucleotide Exchange Factor, Chain A"/>
    <property type="match status" value="1"/>
</dbReference>
<evidence type="ECO:0000256" key="3">
    <source>
        <dbReference type="ARBA" id="ARBA00022679"/>
    </source>
</evidence>
<dbReference type="PANTHER" id="PTHR10908">
    <property type="entry name" value="SEROTONIN N-ACETYLTRANSFERASE"/>
    <property type="match status" value="1"/>
</dbReference>
<organism evidence="8 9">
    <name type="scientific">Hypsizygus marmoreus</name>
    <name type="common">White beech mushroom</name>
    <name type="synonym">Agaricus marmoreus</name>
    <dbReference type="NCBI Taxonomy" id="39966"/>
    <lineage>
        <taxon>Eukaryota</taxon>
        <taxon>Fungi</taxon>
        <taxon>Dikarya</taxon>
        <taxon>Basidiomycota</taxon>
        <taxon>Agaricomycotina</taxon>
        <taxon>Agaricomycetes</taxon>
        <taxon>Agaricomycetidae</taxon>
        <taxon>Agaricales</taxon>
        <taxon>Tricholomatineae</taxon>
        <taxon>Lyophyllaceae</taxon>
        <taxon>Hypsizygus</taxon>
    </lineage>
</organism>
<reference evidence="8" key="1">
    <citation type="submission" date="2018-04" db="EMBL/GenBank/DDBJ databases">
        <title>Whole genome sequencing of Hypsizygus marmoreus.</title>
        <authorList>
            <person name="Choi I.-G."/>
            <person name="Min B."/>
            <person name="Kim J.-G."/>
            <person name="Kim S."/>
            <person name="Oh Y.-L."/>
            <person name="Kong W.-S."/>
            <person name="Park H."/>
            <person name="Jeong J."/>
            <person name="Song E.-S."/>
        </authorList>
    </citation>
    <scope>NUCLEOTIDE SEQUENCE [LARGE SCALE GENOMIC DNA]</scope>
    <source>
        <strain evidence="8">51987-8</strain>
    </source>
</reference>
<dbReference type="GO" id="GO:0005085">
    <property type="term" value="F:guanyl-nucleotide exchange factor activity"/>
    <property type="evidence" value="ECO:0007669"/>
    <property type="project" value="UniProtKB-KW"/>
</dbReference>
<sequence length="384" mass="42720">MSDRLNIIYDWLSPEDIPAALEIEHQGFYILLLYPYDLFTVRKVSPYRQSNAGELFLGAYLVNGIVRELVGYVCATLSPSESLTHESMSTHTPLSSSVCIHSVCVSLTQRGRKIGLNLLKEYISRLEAANKAGLPYQRILLITHEYLRSFYEEAGFEWLGKSSVIHGDLPWYEMRKILVSDASAAVPDTIAIPDTQPEEQQKSQTIPPGLWDALQRPTPSRPSSRSFSSFSGGIADIIQPHPHRDGVAINKFDLTCPRNGCGSIILKTGIGEWVERASVQMEPESLPTQSLLAPLPPPPETCQWWLIGPSPMEFENIGFSRPVQAESTTGSETLIQFERFNTCSSAGPRLKLLACAECDLGPLGWCEEGGKEFWLACERVAYRV</sequence>
<keyword evidence="9" id="KW-1185">Reference proteome</keyword>
<keyword evidence="1" id="KW-0813">Transport</keyword>
<dbReference type="PROSITE" id="PS51186">
    <property type="entry name" value="GNAT"/>
    <property type="match status" value="1"/>
</dbReference>
<dbReference type="Pfam" id="PF13673">
    <property type="entry name" value="Acetyltransf_10"/>
    <property type="match status" value="1"/>
</dbReference>
<evidence type="ECO:0000256" key="2">
    <source>
        <dbReference type="ARBA" id="ARBA00022658"/>
    </source>
</evidence>
<dbReference type="GO" id="GO:0015031">
    <property type="term" value="P:protein transport"/>
    <property type="evidence" value="ECO:0007669"/>
    <property type="project" value="UniProtKB-KW"/>
</dbReference>
<evidence type="ECO:0000256" key="1">
    <source>
        <dbReference type="ARBA" id="ARBA00022448"/>
    </source>
</evidence>
<name>A0A369K759_HYPMA</name>
<dbReference type="Proteomes" id="UP000076154">
    <property type="component" value="Unassembled WGS sequence"/>
</dbReference>
<evidence type="ECO:0000313" key="8">
    <source>
        <dbReference type="EMBL" id="RDB26716.1"/>
    </source>
</evidence>
<dbReference type="InterPro" id="IPR016181">
    <property type="entry name" value="Acyl_CoA_acyltransferase"/>
</dbReference>
<dbReference type="InterPro" id="IPR051635">
    <property type="entry name" value="SNAT-like"/>
</dbReference>
<evidence type="ECO:0000256" key="5">
    <source>
        <dbReference type="ARBA" id="ARBA00023315"/>
    </source>
</evidence>
<evidence type="ECO:0000259" key="7">
    <source>
        <dbReference type="PROSITE" id="PS51186"/>
    </source>
</evidence>
<dbReference type="STRING" id="39966.A0A369K759"/>
<evidence type="ECO:0000256" key="6">
    <source>
        <dbReference type="SAM" id="MobiDB-lite"/>
    </source>
</evidence>
<comment type="caution">
    <text evidence="8">The sequence shown here is derived from an EMBL/GenBank/DDBJ whole genome shotgun (WGS) entry which is preliminary data.</text>
</comment>